<dbReference type="InterPro" id="IPR036909">
    <property type="entry name" value="Cyt_c-like_dom_sf"/>
</dbReference>
<dbReference type="NCBIfam" id="TIGR01904">
    <property type="entry name" value="GSu_C4xC__C2xCH"/>
    <property type="match status" value="1"/>
</dbReference>
<keyword evidence="5" id="KW-0732">Signal</keyword>
<dbReference type="PROSITE" id="PS51257">
    <property type="entry name" value="PROKAR_LIPOPROTEIN"/>
    <property type="match status" value="1"/>
</dbReference>
<feature type="signal peptide" evidence="5">
    <location>
        <begin position="1"/>
        <end position="19"/>
    </location>
</feature>
<dbReference type="Proteomes" id="UP000324159">
    <property type="component" value="Unassembled WGS sequence"/>
</dbReference>
<protein>
    <submittedName>
        <fullName evidence="7">Putative CxxxxCH...CXXCH cytochrome family protein</fullName>
    </submittedName>
</protein>
<dbReference type="RefSeq" id="WP_246140151.1">
    <property type="nucleotide sequence ID" value="NZ_VNIB01000001.1"/>
</dbReference>
<dbReference type="GO" id="GO:0009055">
    <property type="term" value="F:electron transfer activity"/>
    <property type="evidence" value="ECO:0007669"/>
    <property type="project" value="InterPro"/>
</dbReference>
<dbReference type="AlphaFoldDB" id="A0A5D3WNL6"/>
<dbReference type="SUPFAM" id="SSF46626">
    <property type="entry name" value="Cytochrome c"/>
    <property type="match status" value="4"/>
</dbReference>
<proteinExistence type="predicted"/>
<evidence type="ECO:0000256" key="3">
    <source>
        <dbReference type="ARBA" id="ARBA00023004"/>
    </source>
</evidence>
<dbReference type="PANTHER" id="PTHR35008:SF4">
    <property type="entry name" value="BLL4482 PROTEIN"/>
    <property type="match status" value="1"/>
</dbReference>
<evidence type="ECO:0000256" key="2">
    <source>
        <dbReference type="ARBA" id="ARBA00022723"/>
    </source>
</evidence>
<dbReference type="Pfam" id="PF13442">
    <property type="entry name" value="Cytochrome_CBB3"/>
    <property type="match status" value="4"/>
</dbReference>
<dbReference type="SUPFAM" id="SSF48695">
    <property type="entry name" value="Multiheme cytochromes"/>
    <property type="match status" value="1"/>
</dbReference>
<evidence type="ECO:0000256" key="4">
    <source>
        <dbReference type="PROSITE-ProRule" id="PRU00433"/>
    </source>
</evidence>
<dbReference type="InterPro" id="IPR036280">
    <property type="entry name" value="Multihaem_cyt_sf"/>
</dbReference>
<name>A0A5D3WNL6_9BACT</name>
<dbReference type="PANTHER" id="PTHR35008">
    <property type="entry name" value="BLL4482 PROTEIN-RELATED"/>
    <property type="match status" value="1"/>
</dbReference>
<organism evidence="7 8">
    <name type="scientific">Geothermobacter ehrlichii</name>
    <dbReference type="NCBI Taxonomy" id="213224"/>
    <lineage>
        <taxon>Bacteria</taxon>
        <taxon>Pseudomonadati</taxon>
        <taxon>Thermodesulfobacteriota</taxon>
        <taxon>Desulfuromonadia</taxon>
        <taxon>Desulfuromonadales</taxon>
        <taxon>Geothermobacteraceae</taxon>
        <taxon>Geothermobacter</taxon>
    </lineage>
</organism>
<feature type="domain" description="Cytochrome c" evidence="6">
    <location>
        <begin position="457"/>
        <end position="601"/>
    </location>
</feature>
<evidence type="ECO:0000313" key="8">
    <source>
        <dbReference type="Proteomes" id="UP000324159"/>
    </source>
</evidence>
<keyword evidence="3 4" id="KW-0408">Iron</keyword>
<dbReference type="InterPro" id="IPR010176">
    <property type="entry name" value="C4xCH_C2xCH_motif_GEOSU"/>
</dbReference>
<keyword evidence="1 4" id="KW-0349">Heme</keyword>
<dbReference type="PROSITE" id="PS51007">
    <property type="entry name" value="CYTC"/>
    <property type="match status" value="2"/>
</dbReference>
<keyword evidence="8" id="KW-1185">Reference proteome</keyword>
<dbReference type="InterPro" id="IPR009056">
    <property type="entry name" value="Cyt_c-like_dom"/>
</dbReference>
<reference evidence="7 8" key="1">
    <citation type="submission" date="2019-07" db="EMBL/GenBank/DDBJ databases">
        <title>Genomic Encyclopedia of Type Strains, Phase IV (KMG-IV): sequencing the most valuable type-strain genomes for metagenomic binning, comparative biology and taxonomic classification.</title>
        <authorList>
            <person name="Goeker M."/>
        </authorList>
    </citation>
    <scope>NUCLEOTIDE SEQUENCE [LARGE SCALE GENOMIC DNA]</scope>
    <source>
        <strain evidence="7 8">SS015</strain>
    </source>
</reference>
<gene>
    <name evidence="7" type="ORF">EDC39_101308</name>
</gene>
<comment type="caution">
    <text evidence="7">The sequence shown here is derived from an EMBL/GenBank/DDBJ whole genome shotgun (WGS) entry which is preliminary data.</text>
</comment>
<dbReference type="GO" id="GO:0046872">
    <property type="term" value="F:metal ion binding"/>
    <property type="evidence" value="ECO:0007669"/>
    <property type="project" value="UniProtKB-KW"/>
</dbReference>
<dbReference type="EMBL" id="VNIB01000001">
    <property type="protein sequence ID" value="TYP00148.1"/>
    <property type="molecule type" value="Genomic_DNA"/>
</dbReference>
<accession>A0A5D3WNL6</accession>
<evidence type="ECO:0000256" key="1">
    <source>
        <dbReference type="ARBA" id="ARBA00022617"/>
    </source>
</evidence>
<keyword evidence="2 4" id="KW-0479">Metal-binding</keyword>
<evidence type="ECO:0000313" key="7">
    <source>
        <dbReference type="EMBL" id="TYP00148.1"/>
    </source>
</evidence>
<evidence type="ECO:0000259" key="6">
    <source>
        <dbReference type="PROSITE" id="PS51007"/>
    </source>
</evidence>
<dbReference type="InterPro" id="IPR051459">
    <property type="entry name" value="Cytochrome_c-type_DH"/>
</dbReference>
<sequence>MFKHLISWLMTAGLLLVLAACGGGGSSTSSGTTGLTASTSGIAVDPYIVGAVFEEIADDGVTVLQRASTPSDEQGRFSFARPLTAGSIVRIKVSQRGNHGLTPYTGMVKARVPQGANGDLVVSPLTTLVANGASEDEVVQLCRNAGIAITANQINDDPMAPLAGTGSVSDTQLALLQASMTVNAVLEAKNNFDLTPADLTTGTDQSLVTEMADAIRTMLNARQIDQLASSLASDPNLTGPVLLDDIILAMVEQTHTLVNQAKTGMQNGGIQPGDLTGQMQTVMNQLPQTVKDIAMQRQGGGMQPDGAALYASNCAACHGSLASTGKPGRTASQIQSAIDGNIGGMGYLSTLTAAEVQAIADSLQTGIGGNSGGGDNAGSGTTQPDGATLYASNCAACHGNLASTGKPGRTASQIQSAIDGNIGGMGYLSTLTAAEVQAIADALPAGSGGNAGGGNSNTPPDGIALYNSECAGCHGNLANSSKAGRTASQIQSAIDGNVGGMGYLSTLTAAEVQAIADALPAGSGGNTGGGNGGGTTQPDGATLYANNCASCHGSLASSSKAGRTASQIQSAIDGNIGGMGYLSTLTAAEVQAIADALPAGSGGNTGGNYSDCTACHGQPPNGNTSPNTAGAHAAHKALPGVGTDCAVCHTGANHNGQVDLGFPAAYDAQGGVATDNLNGTCSNIICHGGRTTPDWWSGSINVDSQCTSCHAAGTSQYNSYNSGKHTKHISKGYACTDCHNTAKMGNHFGDLTTPAFETDPAATIGGGSTRVGSYDGKNCSNIQCHGGKSW</sequence>
<evidence type="ECO:0000256" key="5">
    <source>
        <dbReference type="SAM" id="SignalP"/>
    </source>
</evidence>
<dbReference type="GO" id="GO:0020037">
    <property type="term" value="F:heme binding"/>
    <property type="evidence" value="ECO:0007669"/>
    <property type="project" value="InterPro"/>
</dbReference>
<feature type="domain" description="Cytochrome c" evidence="6">
    <location>
        <begin position="301"/>
        <end position="447"/>
    </location>
</feature>
<feature type="chain" id="PRO_5022988140" evidence="5">
    <location>
        <begin position="20"/>
        <end position="790"/>
    </location>
</feature>